<dbReference type="Ensembl" id="ENSATET00000017688.2">
    <property type="protein sequence ID" value="ENSATEP00000017396.2"/>
    <property type="gene ID" value="ENSATEG00000012114.3"/>
</dbReference>
<keyword evidence="14 16" id="KW-0539">Nucleus</keyword>
<evidence type="ECO:0000256" key="11">
    <source>
        <dbReference type="ARBA" id="ARBA00022839"/>
    </source>
</evidence>
<evidence type="ECO:0000256" key="10">
    <source>
        <dbReference type="ARBA" id="ARBA00022801"/>
    </source>
</evidence>
<dbReference type="FunFam" id="3.60.21.10:FF:000011">
    <property type="entry name" value="Double-strand break repair protein"/>
    <property type="match status" value="1"/>
</dbReference>
<proteinExistence type="inferred from homology"/>
<feature type="active site" description="Proton donor" evidence="17">
    <location>
        <position position="134"/>
    </location>
</feature>
<evidence type="ECO:0000256" key="2">
    <source>
        <dbReference type="ARBA" id="ARBA00004123"/>
    </source>
</evidence>
<evidence type="ECO:0000256" key="1">
    <source>
        <dbReference type="ARBA" id="ARBA00001936"/>
    </source>
</evidence>
<evidence type="ECO:0000256" key="8">
    <source>
        <dbReference type="ARBA" id="ARBA00022759"/>
    </source>
</evidence>
<organism evidence="21 22">
    <name type="scientific">Anabas testudineus</name>
    <name type="common">Climbing perch</name>
    <name type="synonym">Anthias testudineus</name>
    <dbReference type="NCBI Taxonomy" id="64144"/>
    <lineage>
        <taxon>Eukaryota</taxon>
        <taxon>Metazoa</taxon>
        <taxon>Chordata</taxon>
        <taxon>Craniata</taxon>
        <taxon>Vertebrata</taxon>
        <taxon>Euteleostomi</taxon>
        <taxon>Actinopterygii</taxon>
        <taxon>Neopterygii</taxon>
        <taxon>Teleostei</taxon>
        <taxon>Neoteleostei</taxon>
        <taxon>Acanthomorphata</taxon>
        <taxon>Anabantaria</taxon>
        <taxon>Anabantiformes</taxon>
        <taxon>Anabantoidei</taxon>
        <taxon>Anabantidae</taxon>
        <taxon>Anabas</taxon>
    </lineage>
</organism>
<evidence type="ECO:0000256" key="13">
    <source>
        <dbReference type="ARBA" id="ARBA00023211"/>
    </source>
</evidence>
<keyword evidence="13 16" id="KW-0464">Manganese</keyword>
<feature type="compositionally biased region" description="Basic residues" evidence="19">
    <location>
        <begin position="564"/>
        <end position="577"/>
    </location>
</feature>
<dbReference type="SUPFAM" id="SSF56300">
    <property type="entry name" value="Metallo-dependent phosphatases"/>
    <property type="match status" value="1"/>
</dbReference>
<dbReference type="CDD" id="cd00840">
    <property type="entry name" value="MPP_Mre11_N"/>
    <property type="match status" value="1"/>
</dbReference>
<dbReference type="Gene3D" id="3.30.110.110">
    <property type="entry name" value="Mre11, capping domain"/>
    <property type="match status" value="1"/>
</dbReference>
<evidence type="ECO:0000256" key="3">
    <source>
        <dbReference type="ARBA" id="ARBA00004286"/>
    </source>
</evidence>
<feature type="region of interest" description="Disordered" evidence="19">
    <location>
        <begin position="598"/>
        <end position="629"/>
    </location>
</feature>
<evidence type="ECO:0000256" key="18">
    <source>
        <dbReference type="RuleBase" id="RU003447"/>
    </source>
</evidence>
<evidence type="ECO:0000256" key="15">
    <source>
        <dbReference type="ARBA" id="ARBA00023254"/>
    </source>
</evidence>
<dbReference type="GeneTree" id="ENSGT00390000017288"/>
<keyword evidence="8 16" id="KW-0255">Endonuclease</keyword>
<evidence type="ECO:0000256" key="9">
    <source>
        <dbReference type="ARBA" id="ARBA00022763"/>
    </source>
</evidence>
<dbReference type="GO" id="GO:0042138">
    <property type="term" value="P:meiotic DNA double-strand break formation"/>
    <property type="evidence" value="ECO:0007669"/>
    <property type="project" value="TreeGrafter"/>
</dbReference>
<feature type="region of interest" description="Disordered" evidence="19">
    <location>
        <begin position="509"/>
        <end position="539"/>
    </location>
</feature>
<feature type="compositionally biased region" description="Basic and acidic residues" evidence="19">
    <location>
        <begin position="509"/>
        <end position="536"/>
    </location>
</feature>
<dbReference type="InterPro" id="IPR004843">
    <property type="entry name" value="Calcineurin-like_PHP"/>
</dbReference>
<dbReference type="NCBIfam" id="TIGR00583">
    <property type="entry name" value="mre11"/>
    <property type="match status" value="1"/>
</dbReference>
<dbReference type="GO" id="GO:0000014">
    <property type="term" value="F:single-stranded DNA endodeoxyribonuclease activity"/>
    <property type="evidence" value="ECO:0007669"/>
    <property type="project" value="TreeGrafter"/>
</dbReference>
<dbReference type="GO" id="GO:0030145">
    <property type="term" value="F:manganese ion binding"/>
    <property type="evidence" value="ECO:0007669"/>
    <property type="project" value="UniProtKB-UniRule"/>
</dbReference>
<evidence type="ECO:0000256" key="4">
    <source>
        <dbReference type="ARBA" id="ARBA00009028"/>
    </source>
</evidence>
<sequence length="629" mass="71644">TINACIVCYFSRDDEDTFKILIATDVHLGYLEKDAIRGNDTNNTLNEILKCAKTNQVDFILLGGDLFHENKPSRKCLHNCITMLRKYCMGDSPIQFNILSDQTVNFNTTQFPWVNYQDENLNISIPVFSIHGNHDDPTGAEGLCALDLLCAAGLVNHFGHSQSVERIEISPILMQKGNTKLALYGLGSIPDERLYRMFVNNQVTMLRPKEDQDDWFNLFTIHQNRSKHGPTNYIPEQFLDDFLDLVVWGHEHECLITPTRNEQQLFYVTQPGSSVATSLSPGEARKKHIGLLRVKGRKMNLQKIPLKTVRQFFIQDVVLADYQDRFTPDTPQVTKKVEDLCYAKVTEMLEEAERERLGCPLTPEKPLIRLRVDYSGGFETFNTARFSQKFVDCLANPKDIIHFVRRREQKEDIKDEVNIDYSKLLKTTAAEGLRVEDLVKQYFEAAEQTVQLSLLTEQGMGKAIQEFVDKDEKDAIQELITYQLEKTQRHLQARGVTSEQEIDTEVRRFRDSKKNTTEEENDIKEVSKECRHRGDQPADLDISSELADINMDFDEDPIPAPTRGRGRGGRGRGGRGRGRVMLNQKILFHCCSSVIQGAASSEPKPAGRGRSQKSSATSQSRSIMQGRRM</sequence>
<keyword evidence="15 16" id="KW-0469">Meiosis</keyword>
<dbReference type="AlphaFoldDB" id="A0A3Q1JRA5"/>
<dbReference type="Pfam" id="PF00149">
    <property type="entry name" value="Metallophos"/>
    <property type="match status" value="1"/>
</dbReference>
<evidence type="ECO:0000256" key="19">
    <source>
        <dbReference type="SAM" id="MobiDB-lite"/>
    </source>
</evidence>
<feature type="domain" description="Mre11 DNA-binding" evidence="20">
    <location>
        <begin position="299"/>
        <end position="467"/>
    </location>
</feature>
<dbReference type="Gene3D" id="3.60.21.10">
    <property type="match status" value="1"/>
</dbReference>
<comment type="subcellular location">
    <subcellularLocation>
        <location evidence="3">Chromosome</location>
    </subcellularLocation>
    <subcellularLocation>
        <location evidence="2 16">Nucleus</location>
    </subcellularLocation>
</comment>
<dbReference type="GO" id="GO:0007095">
    <property type="term" value="P:mitotic G2 DNA damage checkpoint signaling"/>
    <property type="evidence" value="ECO:0007669"/>
    <property type="project" value="TreeGrafter"/>
</dbReference>
<name>A0A3Q1JRA5_ANATE</name>
<feature type="compositionally biased region" description="Low complexity" evidence="19">
    <location>
        <begin position="612"/>
        <end position="622"/>
    </location>
</feature>
<keyword evidence="9 16" id="KW-0227">DNA damage</keyword>
<dbReference type="InterPro" id="IPR007281">
    <property type="entry name" value="Mre11_DNA-bd"/>
</dbReference>
<dbReference type="PANTHER" id="PTHR10139:SF1">
    <property type="entry name" value="DOUBLE-STRAND BREAK REPAIR PROTEIN MRE11"/>
    <property type="match status" value="1"/>
</dbReference>
<evidence type="ECO:0000256" key="7">
    <source>
        <dbReference type="ARBA" id="ARBA00022723"/>
    </source>
</evidence>
<evidence type="ECO:0000256" key="14">
    <source>
        <dbReference type="ARBA" id="ARBA00023242"/>
    </source>
</evidence>
<evidence type="ECO:0000256" key="12">
    <source>
        <dbReference type="ARBA" id="ARBA00023204"/>
    </source>
</evidence>
<dbReference type="PANTHER" id="PTHR10139">
    <property type="entry name" value="DOUBLE-STRAND BREAK REPAIR PROTEIN MRE11"/>
    <property type="match status" value="1"/>
</dbReference>
<evidence type="ECO:0000256" key="16">
    <source>
        <dbReference type="PIRNR" id="PIRNR000882"/>
    </source>
</evidence>
<dbReference type="GO" id="GO:0000723">
    <property type="term" value="P:telomere maintenance"/>
    <property type="evidence" value="ECO:0007669"/>
    <property type="project" value="TreeGrafter"/>
</dbReference>
<dbReference type="GO" id="GO:0000724">
    <property type="term" value="P:double-strand break repair via homologous recombination"/>
    <property type="evidence" value="ECO:0007669"/>
    <property type="project" value="TreeGrafter"/>
</dbReference>
<feature type="region of interest" description="Disordered" evidence="19">
    <location>
        <begin position="552"/>
        <end position="577"/>
    </location>
</feature>
<dbReference type="STRING" id="64144.ENSATEP00000017396"/>
<keyword evidence="7" id="KW-0479">Metal-binding</keyword>
<keyword evidence="12 16" id="KW-0234">DNA repair</keyword>
<evidence type="ECO:0000256" key="6">
    <source>
        <dbReference type="ARBA" id="ARBA00022722"/>
    </source>
</evidence>
<dbReference type="InterPro" id="IPR041796">
    <property type="entry name" value="Mre11_N"/>
</dbReference>
<comment type="function">
    <text evidence="16">Core component of the MRN complex, which plays a central role in double-strand break (DSB) repair, DNA recombination, maintenance of telomere integrity and meiosis. The MRN complex is involved in the repair of DNA double-strand breaks (DSBs) via homologous recombination (HR), an error-free mechanism which primarily occurs during S and G2 phases. The complex (1) mediates the end resection of damaged DNA, which generates proper single-stranded DNA, a key initial steps in HR, and is (2) required for the recruitment of other repair factors and efficient activation of ATM and ATR upon DNA damage. Within the MRN complex, MRE11 possesses both single-strand endonuclease activity and double-strand-specific 3'-5' exonuclease activity. MRE11 first endonucleolytically cleaves the 5' strand at DNA DSB ends to prevent non-homologous end joining (NHEJ) and licence HR. It then generates a single-stranded DNA gap via 3' to 5' exonucleolytic degradation, which is required for single-strand invasion and recombination.</text>
</comment>
<keyword evidence="10 16" id="KW-0378">Hydrolase</keyword>
<dbReference type="Pfam" id="PF04152">
    <property type="entry name" value="Mre11_DNA_bind"/>
    <property type="match status" value="1"/>
</dbReference>
<keyword evidence="22" id="KW-1185">Reference proteome</keyword>
<reference evidence="21" key="3">
    <citation type="submission" date="2025-09" db="UniProtKB">
        <authorList>
            <consortium name="Ensembl"/>
        </authorList>
    </citation>
    <scope>IDENTIFICATION</scope>
</reference>
<keyword evidence="6 16" id="KW-0540">Nuclease</keyword>
<dbReference type="GO" id="GO:0008296">
    <property type="term" value="F:3'-5'-DNA exonuclease activity"/>
    <property type="evidence" value="ECO:0007669"/>
    <property type="project" value="InterPro"/>
</dbReference>
<dbReference type="GO" id="GO:0097552">
    <property type="term" value="P:mitochondrial double-strand break repair via homologous recombination"/>
    <property type="evidence" value="ECO:0007669"/>
    <property type="project" value="TreeGrafter"/>
</dbReference>
<reference evidence="21" key="1">
    <citation type="submission" date="2021-04" db="EMBL/GenBank/DDBJ databases">
        <authorList>
            <consortium name="Wellcome Sanger Institute Data Sharing"/>
        </authorList>
    </citation>
    <scope>NUCLEOTIDE SEQUENCE [LARGE SCALE GENOMIC DNA]</scope>
</reference>
<keyword evidence="5" id="KW-0158">Chromosome</keyword>
<dbReference type="GO" id="GO:0031573">
    <property type="term" value="P:mitotic intra-S DNA damage checkpoint signaling"/>
    <property type="evidence" value="ECO:0007669"/>
    <property type="project" value="TreeGrafter"/>
</dbReference>
<dbReference type="InterPro" id="IPR029052">
    <property type="entry name" value="Metallo-depent_PP-like"/>
</dbReference>
<dbReference type="GO" id="GO:0030870">
    <property type="term" value="C:Mre11 complex"/>
    <property type="evidence" value="ECO:0007669"/>
    <property type="project" value="UniProtKB-UniRule"/>
</dbReference>
<dbReference type="GO" id="GO:0006303">
    <property type="term" value="P:double-strand break repair via nonhomologous end joining"/>
    <property type="evidence" value="ECO:0007669"/>
    <property type="project" value="TreeGrafter"/>
</dbReference>
<comment type="similarity">
    <text evidence="4 16 18">Belongs to the MRE11/RAD32 family.</text>
</comment>
<reference evidence="21" key="2">
    <citation type="submission" date="2025-08" db="UniProtKB">
        <authorList>
            <consortium name="Ensembl"/>
        </authorList>
    </citation>
    <scope>IDENTIFICATION</scope>
</reference>
<evidence type="ECO:0000313" key="22">
    <source>
        <dbReference type="Proteomes" id="UP000265040"/>
    </source>
</evidence>
<evidence type="ECO:0000256" key="17">
    <source>
        <dbReference type="PIRSR" id="PIRSR000882-1"/>
    </source>
</evidence>
<protein>
    <recommendedName>
        <fullName evidence="16">Double-strand break repair protein</fullName>
    </recommendedName>
</protein>
<comment type="cofactor">
    <cofactor evidence="1 16">
        <name>Mn(2+)</name>
        <dbReference type="ChEBI" id="CHEBI:29035"/>
    </cofactor>
</comment>
<dbReference type="SMART" id="SM01347">
    <property type="entry name" value="Mre11_DNA_bind"/>
    <property type="match status" value="1"/>
</dbReference>
<dbReference type="InterPro" id="IPR003701">
    <property type="entry name" value="Mre11"/>
</dbReference>
<evidence type="ECO:0000313" key="21">
    <source>
        <dbReference type="Ensembl" id="ENSATEP00000017396.2"/>
    </source>
</evidence>
<keyword evidence="11 16" id="KW-0269">Exonuclease</keyword>
<dbReference type="GO" id="GO:0035861">
    <property type="term" value="C:site of double-strand break"/>
    <property type="evidence" value="ECO:0007669"/>
    <property type="project" value="TreeGrafter"/>
</dbReference>
<dbReference type="PIRSF" id="PIRSF000882">
    <property type="entry name" value="DSB_repair_MRE11"/>
    <property type="match status" value="1"/>
</dbReference>
<evidence type="ECO:0000259" key="20">
    <source>
        <dbReference type="SMART" id="SM01347"/>
    </source>
</evidence>
<evidence type="ECO:0000256" key="5">
    <source>
        <dbReference type="ARBA" id="ARBA00022454"/>
    </source>
</evidence>
<accession>A0A3Q1JRA5</accession>
<dbReference type="InterPro" id="IPR038487">
    <property type="entry name" value="Mre11_capping_dom"/>
</dbReference>
<dbReference type="Proteomes" id="UP000265040">
    <property type="component" value="Chromosome 13"/>
</dbReference>